<protein>
    <recommendedName>
        <fullName evidence="2">Phosphatidic acid phosphatase type 2/haloperoxidase domain-containing protein</fullName>
    </recommendedName>
</protein>
<keyword evidence="1" id="KW-1133">Transmembrane helix</keyword>
<feature type="transmembrane region" description="Helical" evidence="1">
    <location>
        <begin position="54"/>
        <end position="77"/>
    </location>
</feature>
<feature type="transmembrane region" description="Helical" evidence="1">
    <location>
        <begin position="190"/>
        <end position="208"/>
    </location>
</feature>
<dbReference type="InterPro" id="IPR000326">
    <property type="entry name" value="PAP2/HPO"/>
</dbReference>
<dbReference type="AlphaFoldDB" id="A0A3G1B6F1"/>
<feature type="domain" description="Phosphatidic acid phosphatase type 2/haloperoxidase" evidence="2">
    <location>
        <begin position="84"/>
        <end position="205"/>
    </location>
</feature>
<feature type="transmembrane region" description="Helical" evidence="1">
    <location>
        <begin position="12"/>
        <end position="28"/>
    </location>
</feature>
<dbReference type="PANTHER" id="PTHR14969">
    <property type="entry name" value="SPHINGOSINE-1-PHOSPHATE PHOSPHOHYDROLASE"/>
    <property type="match status" value="1"/>
</dbReference>
<accession>A0A3G1B6F1</accession>
<evidence type="ECO:0000259" key="2">
    <source>
        <dbReference type="SMART" id="SM00014"/>
    </source>
</evidence>
<dbReference type="CDD" id="cd01610">
    <property type="entry name" value="PAP2_like"/>
    <property type="match status" value="1"/>
</dbReference>
<dbReference type="PANTHER" id="PTHR14969:SF13">
    <property type="entry name" value="AT30094P"/>
    <property type="match status" value="1"/>
</dbReference>
<name>A0A3G1B6F1_9ARCH</name>
<dbReference type="EMBL" id="CP011097">
    <property type="protein sequence ID" value="AJZ75609.1"/>
    <property type="molecule type" value="Genomic_DNA"/>
</dbReference>
<dbReference type="Proteomes" id="UP000266745">
    <property type="component" value="Chromosome"/>
</dbReference>
<evidence type="ECO:0000313" key="3">
    <source>
        <dbReference type="EMBL" id="AJZ75609.1"/>
    </source>
</evidence>
<keyword evidence="4" id="KW-1185">Reference proteome</keyword>
<proteinExistence type="predicted"/>
<organism evidence="3 4">
    <name type="scientific">Candidatus Nitrosotenuis cloacae</name>
    <dbReference type="NCBI Taxonomy" id="1603555"/>
    <lineage>
        <taxon>Archaea</taxon>
        <taxon>Nitrososphaerota</taxon>
        <taxon>Candidatus Nitrosotenuis</taxon>
    </lineage>
</organism>
<evidence type="ECO:0000313" key="4">
    <source>
        <dbReference type="Proteomes" id="UP000266745"/>
    </source>
</evidence>
<feature type="transmembrane region" description="Helical" evidence="1">
    <location>
        <begin position="84"/>
        <end position="102"/>
    </location>
</feature>
<evidence type="ECO:0000256" key="1">
    <source>
        <dbReference type="SAM" id="Phobius"/>
    </source>
</evidence>
<dbReference type="InterPro" id="IPR036938">
    <property type="entry name" value="PAP2/HPO_sf"/>
</dbReference>
<dbReference type="GO" id="GO:0042392">
    <property type="term" value="F:sphingosine-1-phosphate phosphatase activity"/>
    <property type="evidence" value="ECO:0007669"/>
    <property type="project" value="TreeGrafter"/>
</dbReference>
<sequence>MQNWLFGLRSRPFLVLVAIFIVLSVLVNEKITTDFDRNTVLYFQSIAGNHALDLTMWVITEIGDVRWLVLFSIILLIIRRTRRIGMIMLLSLVAGTIGAGYLKGYVIDNPRPELEFLGSELPYEIAQDTFVLGTNGSFPSGHATRAAIVALIVGYALSERFPRGRYLIWIFPILESLSRVYVLQHYPMDVFGGVIFGTTLAAIIGNKLKLSQIFKKSQT</sequence>
<reference evidence="3 4" key="1">
    <citation type="journal article" date="2016" name="Sci. Rep.">
        <title>A novel ammonia-oxidizing archaeon from wastewater treatment plant: Its enrichment, physiological and genomic characteristics.</title>
        <authorList>
            <person name="Li Y."/>
            <person name="Ding K."/>
            <person name="Wen X."/>
            <person name="Zhang B."/>
            <person name="Shen B."/>
            <person name="Yang Y."/>
        </authorList>
    </citation>
    <scope>NUCLEOTIDE SEQUENCE [LARGE SCALE GENOMIC DNA]</scope>
    <source>
        <strain evidence="3 4">SAT1</strain>
    </source>
</reference>
<dbReference type="SUPFAM" id="SSF48317">
    <property type="entry name" value="Acid phosphatase/Vanadium-dependent haloperoxidase"/>
    <property type="match status" value="1"/>
</dbReference>
<dbReference type="KEGG" id="tah:SU86_003625"/>
<dbReference type="Pfam" id="PF01569">
    <property type="entry name" value="PAP2"/>
    <property type="match status" value="1"/>
</dbReference>
<dbReference type="STRING" id="1603555.SU86_003625"/>
<keyword evidence="1" id="KW-0812">Transmembrane</keyword>
<dbReference type="SMART" id="SM00014">
    <property type="entry name" value="acidPPc"/>
    <property type="match status" value="1"/>
</dbReference>
<keyword evidence="1" id="KW-0472">Membrane</keyword>
<dbReference type="Gene3D" id="1.20.144.10">
    <property type="entry name" value="Phosphatidic acid phosphatase type 2/haloperoxidase"/>
    <property type="match status" value="1"/>
</dbReference>
<dbReference type="OrthoDB" id="10182at2157"/>
<gene>
    <name evidence="3" type="ORF">SU86_003625</name>
</gene>